<feature type="compositionally biased region" description="Basic residues" evidence="1">
    <location>
        <begin position="219"/>
        <end position="237"/>
    </location>
</feature>
<protein>
    <submittedName>
        <fullName evidence="2">(apollo) hypothetical protein</fullName>
    </submittedName>
</protein>
<reference evidence="2" key="1">
    <citation type="submission" date="2021-04" db="EMBL/GenBank/DDBJ databases">
        <authorList>
            <person name="Tunstrom K."/>
        </authorList>
    </citation>
    <scope>NUCLEOTIDE SEQUENCE</scope>
</reference>
<dbReference type="Proteomes" id="UP000691718">
    <property type="component" value="Unassembled WGS sequence"/>
</dbReference>
<sequence>MSSYQLWRAKKIINLLKENNAENKCQNLSPEKSPNNEILLSDVENIEFEYLNIDLSDTLELPTLPENCQIVPITKATEEPIVIEMTEPNLLETINYSSITPSTSVTSHNNVDKEINNDRVLISPNLSFAESNVHGVQDLSNEIGSQNMDLHETYVQDGANNIEDGSDHEGLVPYDIHSDSMSDSDYPDKSKKRKKRAQIQMSNWFAEKNRKLRESGKKYYGRKRKKHGITKFRKNHE</sequence>
<feature type="compositionally biased region" description="Basic and acidic residues" evidence="1">
    <location>
        <begin position="207"/>
        <end position="217"/>
    </location>
</feature>
<evidence type="ECO:0000256" key="1">
    <source>
        <dbReference type="SAM" id="MobiDB-lite"/>
    </source>
</evidence>
<feature type="region of interest" description="Disordered" evidence="1">
    <location>
        <begin position="163"/>
        <end position="237"/>
    </location>
</feature>
<organism evidence="2 3">
    <name type="scientific">Parnassius apollo</name>
    <name type="common">Apollo butterfly</name>
    <name type="synonym">Papilio apollo</name>
    <dbReference type="NCBI Taxonomy" id="110799"/>
    <lineage>
        <taxon>Eukaryota</taxon>
        <taxon>Metazoa</taxon>
        <taxon>Ecdysozoa</taxon>
        <taxon>Arthropoda</taxon>
        <taxon>Hexapoda</taxon>
        <taxon>Insecta</taxon>
        <taxon>Pterygota</taxon>
        <taxon>Neoptera</taxon>
        <taxon>Endopterygota</taxon>
        <taxon>Lepidoptera</taxon>
        <taxon>Glossata</taxon>
        <taxon>Ditrysia</taxon>
        <taxon>Papilionoidea</taxon>
        <taxon>Papilionidae</taxon>
        <taxon>Parnassiinae</taxon>
        <taxon>Parnassini</taxon>
        <taxon>Parnassius</taxon>
        <taxon>Parnassius</taxon>
    </lineage>
</organism>
<dbReference type="EMBL" id="CAJQZP010001468">
    <property type="protein sequence ID" value="CAG5048723.1"/>
    <property type="molecule type" value="Genomic_DNA"/>
</dbReference>
<keyword evidence="3" id="KW-1185">Reference proteome</keyword>
<dbReference type="OrthoDB" id="7424794at2759"/>
<proteinExistence type="predicted"/>
<comment type="caution">
    <text evidence="2">The sequence shown here is derived from an EMBL/GenBank/DDBJ whole genome shotgun (WGS) entry which is preliminary data.</text>
</comment>
<gene>
    <name evidence="2" type="ORF">PAPOLLO_LOCUS24258</name>
</gene>
<evidence type="ECO:0000313" key="2">
    <source>
        <dbReference type="EMBL" id="CAG5048723.1"/>
    </source>
</evidence>
<evidence type="ECO:0000313" key="3">
    <source>
        <dbReference type="Proteomes" id="UP000691718"/>
    </source>
</evidence>
<accession>A0A8S3Y5Z9</accession>
<dbReference type="AlphaFoldDB" id="A0A8S3Y5Z9"/>
<name>A0A8S3Y5Z9_PARAO</name>
<feature type="compositionally biased region" description="Basic and acidic residues" evidence="1">
    <location>
        <begin position="165"/>
        <end position="180"/>
    </location>
</feature>